<keyword evidence="3" id="KW-1185">Reference proteome</keyword>
<accession>A0A812EKU2</accession>
<dbReference type="Pfam" id="PF00078">
    <property type="entry name" value="RVT_1"/>
    <property type="match status" value="1"/>
</dbReference>
<reference evidence="2" key="1">
    <citation type="submission" date="2021-01" db="EMBL/GenBank/DDBJ databases">
        <authorList>
            <person name="Li R."/>
            <person name="Bekaert M."/>
        </authorList>
    </citation>
    <scope>NUCLEOTIDE SEQUENCE</scope>
    <source>
        <strain evidence="2">Farmed</strain>
    </source>
</reference>
<dbReference type="PANTHER" id="PTHR47027:SF20">
    <property type="entry name" value="REVERSE TRANSCRIPTASE-LIKE PROTEIN WITH RNA-DIRECTED DNA POLYMERASE DOMAIN"/>
    <property type="match status" value="1"/>
</dbReference>
<feature type="domain" description="Reverse transcriptase" evidence="1">
    <location>
        <begin position="6"/>
        <end position="163"/>
    </location>
</feature>
<name>A0A812EKU2_ACAPH</name>
<protein>
    <recommendedName>
        <fullName evidence="1">Reverse transcriptase domain-containing protein</fullName>
    </recommendedName>
</protein>
<dbReference type="EMBL" id="CAHIKZ030005444">
    <property type="protein sequence ID" value="CAE1325327.1"/>
    <property type="molecule type" value="Genomic_DNA"/>
</dbReference>
<evidence type="ECO:0000313" key="3">
    <source>
        <dbReference type="Proteomes" id="UP000597762"/>
    </source>
</evidence>
<evidence type="ECO:0000259" key="1">
    <source>
        <dbReference type="Pfam" id="PF00078"/>
    </source>
</evidence>
<dbReference type="PANTHER" id="PTHR47027">
    <property type="entry name" value="REVERSE TRANSCRIPTASE DOMAIN-CONTAINING PROTEIN"/>
    <property type="match status" value="1"/>
</dbReference>
<dbReference type="OrthoDB" id="6159941at2759"/>
<organism evidence="2 3">
    <name type="scientific">Acanthosepion pharaonis</name>
    <name type="common">Pharaoh cuttlefish</name>
    <name type="synonym">Sepia pharaonis</name>
    <dbReference type="NCBI Taxonomy" id="158019"/>
    <lineage>
        <taxon>Eukaryota</taxon>
        <taxon>Metazoa</taxon>
        <taxon>Spiralia</taxon>
        <taxon>Lophotrochozoa</taxon>
        <taxon>Mollusca</taxon>
        <taxon>Cephalopoda</taxon>
        <taxon>Coleoidea</taxon>
        <taxon>Decapodiformes</taxon>
        <taxon>Sepiida</taxon>
        <taxon>Sepiina</taxon>
        <taxon>Sepiidae</taxon>
        <taxon>Acanthosepion</taxon>
    </lineage>
</organism>
<dbReference type="AlphaFoldDB" id="A0A812EKU2"/>
<dbReference type="InterPro" id="IPR000477">
    <property type="entry name" value="RT_dom"/>
</dbReference>
<proteinExistence type="predicted"/>
<evidence type="ECO:0000313" key="2">
    <source>
        <dbReference type="EMBL" id="CAE1325327.1"/>
    </source>
</evidence>
<dbReference type="Proteomes" id="UP000597762">
    <property type="component" value="Unassembled WGS sequence"/>
</dbReference>
<comment type="caution">
    <text evidence="2">The sequence shown here is derived from an EMBL/GenBank/DDBJ whole genome shotgun (WGS) entry which is preliminary data.</text>
</comment>
<sequence>MNRPLSSIAASIDVTKAFDTVNRRGMWQIIGRLGCSPKFLNMIIQIHEDQGGQVRHIVDFSESFSITNSVKQGCVLAATRFIFFFSMMIKQAMEDADDEDGVYIRYSFDGGLFNLRRLKSPDKDQLIRELCFDDDSALVAHTEGDLPRTTSCFTEAAKFWGLKSF</sequence>
<gene>
    <name evidence="2" type="ORF">SPHA_74959</name>
</gene>